<evidence type="ECO:0000259" key="4">
    <source>
        <dbReference type="PROSITE" id="PS50975"/>
    </source>
</evidence>
<evidence type="ECO:0000256" key="1">
    <source>
        <dbReference type="PROSITE-ProRule" id="PRU00409"/>
    </source>
</evidence>
<feature type="compositionally biased region" description="Low complexity" evidence="2">
    <location>
        <begin position="271"/>
        <end position="283"/>
    </location>
</feature>
<dbReference type="PANTHER" id="PTHR21621:SF0">
    <property type="entry name" value="BETA-CITRYLGLUTAMATE SYNTHASE B-RELATED"/>
    <property type="match status" value="1"/>
</dbReference>
<keyword evidence="1" id="KW-0547">Nucleotide-binding</keyword>
<comment type="caution">
    <text evidence="5">The sequence shown here is derived from an EMBL/GenBank/DDBJ whole genome shotgun (WGS) entry which is preliminary data.</text>
</comment>
<sequence length="895" mass="98321">MRVLTLLLLGFLSEAADPCAPAEWDQVRDALWAAVGDGSDGQRRLQALREGAPPPPLRPSSCLHGAVSLHLLHLLRDSREARLREMQSGVELMTVLMETSFLKVGAQRWPIFGLLHLAQVQLELEEGPDQEGQDHPELRRWQPLVSDDHMRFRNWVHGHLVHGQTPPLVDSLHFLARADPREPSVSRSCSAAKAMGYLASALVLAQEPDQSIRQEAEQLVSSAEGHIKHCNSEPQGFELLSILRTEWPIWWLLHAVFLHLFPERASAAPSPLPPSEALSAPALPTQPAPGQRAAGPECWALQGLQLCSIPKAAFLPMNGMYLLDSRFGGLQTFLQLFRDGVPLRRSAMAEAACEAAEGPSWSGLRLWGSPLVAVKDRELPSVDYSASFSPPGVGLYVEASSAGDPYNAEWLQAYVTAFDRMGLQPHIISKIEEAQSGTLYFWRINQMFGGGRLAGAPGVGLAVAEHLADFGKMGAAAWPRPETMQFYQDKLALRELFTRAGVPAPKSWVVASAHDLEELLRRGELMAADFPLVLKHPFAASSRGMLSCGSLAEVRSVVGSWLQEHRVPCLLQKRLPIARDMRITYVGGEIIQGYWRVKASAADLSSGSAGGSRLDFQVPLQEIAPFVRSFAAATGVDIGGMDIAFPEPGSSEGPVVFEVSPIFDLNPEAPEGWQGRPYREYKQTEDYKVRRAENYATCAQKVIEYALQRRGRLFVDIDNTVSDAWKRIQRAAIPSWPGHSFDARAHSPEELAKDSPLPGAQAALATLTREWEVTYLSARGSKGAFEATATWLLRHNFPCAGRLLLVSAASEKIAFLQDAAVSRGPVLLVDDLTRGHHLARPVPDEAMRQALRAKSLDFEVFDPETSSWPELAQRLLQRVGQGRARSPPVPALLCH</sequence>
<gene>
    <name evidence="5" type="ORF">EVOR1521_LOCUS13092</name>
</gene>
<feature type="region of interest" description="Disordered" evidence="2">
    <location>
        <begin position="271"/>
        <end position="291"/>
    </location>
</feature>
<accession>A0AA36N259</accession>
<dbReference type="AlphaFoldDB" id="A0AA36N259"/>
<feature type="chain" id="PRO_5041253727" description="ATP-grasp domain-containing protein" evidence="3">
    <location>
        <begin position="16"/>
        <end position="895"/>
    </location>
</feature>
<protein>
    <recommendedName>
        <fullName evidence="4">ATP-grasp domain-containing protein</fullName>
    </recommendedName>
</protein>
<organism evidence="5 6">
    <name type="scientific">Effrenium voratum</name>
    <dbReference type="NCBI Taxonomy" id="2562239"/>
    <lineage>
        <taxon>Eukaryota</taxon>
        <taxon>Sar</taxon>
        <taxon>Alveolata</taxon>
        <taxon>Dinophyceae</taxon>
        <taxon>Suessiales</taxon>
        <taxon>Symbiodiniaceae</taxon>
        <taxon>Effrenium</taxon>
    </lineage>
</organism>
<name>A0AA36N259_9DINO</name>
<reference evidence="5" key="1">
    <citation type="submission" date="2023-08" db="EMBL/GenBank/DDBJ databases">
        <authorList>
            <person name="Chen Y."/>
            <person name="Shah S."/>
            <person name="Dougan E. K."/>
            <person name="Thang M."/>
            <person name="Chan C."/>
        </authorList>
    </citation>
    <scope>NUCLEOTIDE SEQUENCE</scope>
</reference>
<dbReference type="PANTHER" id="PTHR21621">
    <property type="entry name" value="RIBOSOMAL PROTEIN S6 MODIFICATION PROTEIN"/>
    <property type="match status" value="1"/>
</dbReference>
<proteinExistence type="predicted"/>
<keyword evidence="1" id="KW-0067">ATP-binding</keyword>
<dbReference type="Proteomes" id="UP001178507">
    <property type="component" value="Unassembled WGS sequence"/>
</dbReference>
<dbReference type="EMBL" id="CAUJNA010001435">
    <property type="protein sequence ID" value="CAJ1386914.1"/>
    <property type="molecule type" value="Genomic_DNA"/>
</dbReference>
<dbReference type="GO" id="GO:0005524">
    <property type="term" value="F:ATP binding"/>
    <property type="evidence" value="ECO:0007669"/>
    <property type="project" value="UniProtKB-UniRule"/>
</dbReference>
<evidence type="ECO:0000313" key="6">
    <source>
        <dbReference type="Proteomes" id="UP001178507"/>
    </source>
</evidence>
<feature type="domain" description="ATP-grasp" evidence="4">
    <location>
        <begin position="494"/>
        <end position="545"/>
    </location>
</feature>
<evidence type="ECO:0000313" key="5">
    <source>
        <dbReference type="EMBL" id="CAJ1386914.1"/>
    </source>
</evidence>
<dbReference type="GO" id="GO:0046872">
    <property type="term" value="F:metal ion binding"/>
    <property type="evidence" value="ECO:0007669"/>
    <property type="project" value="InterPro"/>
</dbReference>
<keyword evidence="3" id="KW-0732">Signal</keyword>
<dbReference type="InterPro" id="IPR023214">
    <property type="entry name" value="HAD_sf"/>
</dbReference>
<feature type="signal peptide" evidence="3">
    <location>
        <begin position="1"/>
        <end position="15"/>
    </location>
</feature>
<evidence type="ECO:0000256" key="3">
    <source>
        <dbReference type="SAM" id="SignalP"/>
    </source>
</evidence>
<dbReference type="Gene3D" id="3.40.50.1000">
    <property type="entry name" value="HAD superfamily/HAD-like"/>
    <property type="match status" value="1"/>
</dbReference>
<evidence type="ECO:0000256" key="2">
    <source>
        <dbReference type="SAM" id="MobiDB-lite"/>
    </source>
</evidence>
<dbReference type="GO" id="GO:0016879">
    <property type="term" value="F:ligase activity, forming carbon-nitrogen bonds"/>
    <property type="evidence" value="ECO:0007669"/>
    <property type="project" value="TreeGrafter"/>
</dbReference>
<keyword evidence="6" id="KW-1185">Reference proteome</keyword>
<dbReference type="InterPro" id="IPR011761">
    <property type="entry name" value="ATP-grasp"/>
</dbReference>
<dbReference type="PROSITE" id="PS50975">
    <property type="entry name" value="ATP_GRASP"/>
    <property type="match status" value="1"/>
</dbReference>
<dbReference type="SUPFAM" id="SSF56059">
    <property type="entry name" value="Glutathione synthetase ATP-binding domain-like"/>
    <property type="match status" value="1"/>
</dbReference>
<dbReference type="GO" id="GO:0005737">
    <property type="term" value="C:cytoplasm"/>
    <property type="evidence" value="ECO:0007669"/>
    <property type="project" value="TreeGrafter"/>
</dbReference>
<dbReference type="Gene3D" id="3.30.470.20">
    <property type="entry name" value="ATP-grasp fold, B domain"/>
    <property type="match status" value="2"/>
</dbReference>